<sequence length="555" mass="59901">MPTAPDTVILNGRLITFDPDRPFADALAIGNGQIVAVGTTAEIRELVGAATRVIDAAGGTVLPGFIDSHVHLFGGSVELSCLDLAKVRGETQLTEVVRAWADKHPDDQIVFAVQADYAILGAGKKTTRQALDRVLPDRPFAMYAPDHHTVWANTAALEATGLLHGAEVDAGAQVVMGADGTATGELQEPSAYAPVLRLTRHAGRDMMGLVTGADPVPSASLAERARDKAAIADGLKHCASHGITSLHNMDGNFYQLELLSEMEAEGTLLCRTEVPFHYKNTDPLARFAEAEEMRRRFNSDMVWCNRVKMFMDGVVESGTALMLEPYPGTDHIGDAVFEAEHFNQACITADAMGLQIATHAIGDLAVRRTLDGYEAAQQANGVRDSRHRIEHIEVLHPDDLPRFKALGVVASIQPGHAPFGGYFPPEGVGVMLHDHQIPLSYAWSDIRSSGARVIFSTDWPVIPVDVMPTIKAAVAPTQLGAPWPDQAQSLMDTLESYTAGNAWVEFNESRKGQLKPGMMADVVVMDHNLETMDPNLLDQARAAVTLCGGRITWEA</sequence>
<dbReference type="EMBL" id="LPUY01000092">
    <property type="protein sequence ID" value="KUP91625.1"/>
    <property type="molecule type" value="Genomic_DNA"/>
</dbReference>
<comment type="caution">
    <text evidence="2">The sequence shown here is derived from an EMBL/GenBank/DDBJ whole genome shotgun (WGS) entry which is preliminary data.</text>
</comment>
<dbReference type="InterPro" id="IPR032466">
    <property type="entry name" value="Metal_Hydrolase"/>
</dbReference>
<dbReference type="InterPro" id="IPR033932">
    <property type="entry name" value="YtcJ-like"/>
</dbReference>
<protein>
    <submittedName>
        <fullName evidence="2">N-substituted formamide deformylase</fullName>
        <ecNumber evidence="2">3.5.1.91</ecNumber>
    </submittedName>
</protein>
<proteinExistence type="predicted"/>
<dbReference type="EC" id="3.5.1.91" evidence="2"/>
<dbReference type="OrthoDB" id="9811399at2"/>
<evidence type="ECO:0000313" key="2">
    <source>
        <dbReference type="EMBL" id="KUP91625.1"/>
    </source>
</evidence>
<evidence type="ECO:0000313" key="3">
    <source>
        <dbReference type="Proteomes" id="UP000068382"/>
    </source>
</evidence>
<keyword evidence="3" id="KW-1185">Reference proteome</keyword>
<dbReference type="Pfam" id="PF07969">
    <property type="entry name" value="Amidohydro_3"/>
    <property type="match status" value="1"/>
</dbReference>
<dbReference type="InterPro" id="IPR013108">
    <property type="entry name" value="Amidohydro_3"/>
</dbReference>
<organism evidence="2 3">
    <name type="scientific">Tritonibacter horizontis</name>
    <dbReference type="NCBI Taxonomy" id="1768241"/>
    <lineage>
        <taxon>Bacteria</taxon>
        <taxon>Pseudomonadati</taxon>
        <taxon>Pseudomonadota</taxon>
        <taxon>Alphaproteobacteria</taxon>
        <taxon>Rhodobacterales</taxon>
        <taxon>Paracoccaceae</taxon>
        <taxon>Tritonibacter</taxon>
    </lineage>
</organism>
<dbReference type="SUPFAM" id="SSF51556">
    <property type="entry name" value="Metallo-dependent hydrolases"/>
    <property type="match status" value="1"/>
</dbReference>
<dbReference type="GO" id="GO:0016810">
    <property type="term" value="F:hydrolase activity, acting on carbon-nitrogen (but not peptide) bonds"/>
    <property type="evidence" value="ECO:0007669"/>
    <property type="project" value="InterPro"/>
</dbReference>
<dbReference type="CDD" id="cd01300">
    <property type="entry name" value="YtcJ_like"/>
    <property type="match status" value="1"/>
</dbReference>
<dbReference type="PANTHER" id="PTHR22642">
    <property type="entry name" value="IMIDAZOLONEPROPIONASE"/>
    <property type="match status" value="1"/>
</dbReference>
<dbReference type="PANTHER" id="PTHR22642:SF2">
    <property type="entry name" value="PROTEIN LONG AFTER FAR-RED 3"/>
    <property type="match status" value="1"/>
</dbReference>
<dbReference type="Gene3D" id="3.10.310.70">
    <property type="match status" value="1"/>
</dbReference>
<dbReference type="InterPro" id="IPR011059">
    <property type="entry name" value="Metal-dep_hydrolase_composite"/>
</dbReference>
<gene>
    <name evidence="2" type="primary">nfdA</name>
    <name evidence="2" type="ORF">TRIHO_35100</name>
</gene>
<dbReference type="PATRIC" id="fig|1768241.3.peg.3663"/>
<dbReference type="Proteomes" id="UP000068382">
    <property type="component" value="Unassembled WGS sequence"/>
</dbReference>
<feature type="domain" description="Amidohydrolase 3" evidence="1">
    <location>
        <begin position="52"/>
        <end position="552"/>
    </location>
</feature>
<dbReference type="RefSeq" id="WP_068246704.1">
    <property type="nucleotide sequence ID" value="NZ_LPUY01000092.1"/>
</dbReference>
<dbReference type="SUPFAM" id="SSF51338">
    <property type="entry name" value="Composite domain of metallo-dependent hydrolases"/>
    <property type="match status" value="1"/>
</dbReference>
<dbReference type="AlphaFoldDB" id="A0A132BT88"/>
<dbReference type="Gene3D" id="2.30.40.10">
    <property type="entry name" value="Urease, subunit C, domain 1"/>
    <property type="match status" value="1"/>
</dbReference>
<dbReference type="Gene3D" id="3.20.20.140">
    <property type="entry name" value="Metal-dependent hydrolases"/>
    <property type="match status" value="1"/>
</dbReference>
<reference evidence="2 3" key="1">
    <citation type="submission" date="2015-12" db="EMBL/GenBank/DDBJ databases">
        <title>Genome sequence of the marine Rhodobacteraceae strain O3.65, Candidatus Tritonibacter horizontis.</title>
        <authorList>
            <person name="Poehlein A."/>
            <person name="Giebel H.A."/>
            <person name="Voget S."/>
            <person name="Brinkhoff T."/>
        </authorList>
    </citation>
    <scope>NUCLEOTIDE SEQUENCE [LARGE SCALE GENOMIC DNA]</scope>
    <source>
        <strain evidence="2 3">O3.65</strain>
    </source>
</reference>
<keyword evidence="2" id="KW-0378">Hydrolase</keyword>
<name>A0A132BT88_9RHOB</name>
<evidence type="ECO:0000259" key="1">
    <source>
        <dbReference type="Pfam" id="PF07969"/>
    </source>
</evidence>
<accession>A0A132BT88</accession>